<feature type="compositionally biased region" description="Gly residues" evidence="1">
    <location>
        <begin position="698"/>
        <end position="708"/>
    </location>
</feature>
<feature type="compositionally biased region" description="Low complexity" evidence="1">
    <location>
        <begin position="69"/>
        <end position="82"/>
    </location>
</feature>
<dbReference type="PANTHER" id="PTHR46900:SF4">
    <property type="entry name" value="FERM AND PDZ DOMAIN CONTAINING 2"/>
    <property type="match status" value="1"/>
</dbReference>
<dbReference type="InterPro" id="IPR036034">
    <property type="entry name" value="PDZ_sf"/>
</dbReference>
<feature type="region of interest" description="Disordered" evidence="1">
    <location>
        <begin position="1"/>
        <end position="126"/>
    </location>
</feature>
<dbReference type="KEGG" id="tpal:117652626"/>
<feature type="compositionally biased region" description="Basic residues" evidence="1">
    <location>
        <begin position="57"/>
        <end position="68"/>
    </location>
</feature>
<evidence type="ECO:0000256" key="1">
    <source>
        <dbReference type="SAM" id="MobiDB-lite"/>
    </source>
</evidence>
<feature type="region of interest" description="Disordered" evidence="1">
    <location>
        <begin position="555"/>
        <end position="576"/>
    </location>
</feature>
<gene>
    <name evidence="4" type="primary">LOC117652626</name>
</gene>
<name>A0A6P9A8I3_THRPL</name>
<accession>A0A6P9A8I3</accession>
<feature type="region of interest" description="Disordered" evidence="1">
    <location>
        <begin position="758"/>
        <end position="782"/>
    </location>
</feature>
<proteinExistence type="predicted"/>
<dbReference type="InterPro" id="IPR052074">
    <property type="entry name" value="NonRcpt_TyrProt_Phosphatase"/>
</dbReference>
<feature type="domain" description="PDZ" evidence="2">
    <location>
        <begin position="360"/>
        <end position="441"/>
    </location>
</feature>
<feature type="compositionally biased region" description="Polar residues" evidence="1">
    <location>
        <begin position="514"/>
        <end position="523"/>
    </location>
</feature>
<keyword evidence="3" id="KW-1185">Reference proteome</keyword>
<evidence type="ECO:0000313" key="3">
    <source>
        <dbReference type="Proteomes" id="UP000515158"/>
    </source>
</evidence>
<organism evidence="4">
    <name type="scientific">Thrips palmi</name>
    <name type="common">Melon thrips</name>
    <dbReference type="NCBI Taxonomy" id="161013"/>
    <lineage>
        <taxon>Eukaryota</taxon>
        <taxon>Metazoa</taxon>
        <taxon>Ecdysozoa</taxon>
        <taxon>Arthropoda</taxon>
        <taxon>Hexapoda</taxon>
        <taxon>Insecta</taxon>
        <taxon>Pterygota</taxon>
        <taxon>Neoptera</taxon>
        <taxon>Paraneoptera</taxon>
        <taxon>Thysanoptera</taxon>
        <taxon>Terebrantia</taxon>
        <taxon>Thripoidea</taxon>
        <taxon>Thripidae</taxon>
        <taxon>Thrips</taxon>
    </lineage>
</organism>
<evidence type="ECO:0000313" key="4">
    <source>
        <dbReference type="RefSeq" id="XP_034253579.1"/>
    </source>
</evidence>
<dbReference type="InterPro" id="IPR001478">
    <property type="entry name" value="PDZ"/>
</dbReference>
<protein>
    <submittedName>
        <fullName evidence="4">Uncharacterized protein LOC117652626</fullName>
    </submittedName>
</protein>
<feature type="region of interest" description="Disordered" evidence="1">
    <location>
        <begin position="682"/>
        <end position="708"/>
    </location>
</feature>
<dbReference type="GeneID" id="117652626"/>
<dbReference type="RefSeq" id="XP_034253579.1">
    <property type="nucleotide sequence ID" value="XM_034397688.1"/>
</dbReference>
<feature type="region of interest" description="Disordered" evidence="1">
    <location>
        <begin position="477"/>
        <end position="523"/>
    </location>
</feature>
<dbReference type="SUPFAM" id="SSF50156">
    <property type="entry name" value="PDZ domain-like"/>
    <property type="match status" value="3"/>
</dbReference>
<dbReference type="PANTHER" id="PTHR46900">
    <property type="entry name" value="TYROSINE-PROTEIN PHOSPHATASE NON-RECEPTOR TYPE 13"/>
    <property type="match status" value="1"/>
</dbReference>
<dbReference type="CDD" id="cd00136">
    <property type="entry name" value="PDZ_canonical"/>
    <property type="match status" value="1"/>
</dbReference>
<dbReference type="AlphaFoldDB" id="A0A6P9A8I3"/>
<dbReference type="Pfam" id="PF00595">
    <property type="entry name" value="PDZ"/>
    <property type="match status" value="3"/>
</dbReference>
<dbReference type="InParanoid" id="A0A6P9A8I3"/>
<evidence type="ECO:0000259" key="2">
    <source>
        <dbReference type="PROSITE" id="PS50106"/>
    </source>
</evidence>
<dbReference type="Gene3D" id="2.30.42.10">
    <property type="match status" value="3"/>
</dbReference>
<feature type="domain" description="PDZ" evidence="2">
    <location>
        <begin position="788"/>
        <end position="868"/>
    </location>
</feature>
<dbReference type="SMART" id="SM00228">
    <property type="entry name" value="PDZ"/>
    <property type="match status" value="3"/>
</dbReference>
<dbReference type="PROSITE" id="PS50106">
    <property type="entry name" value="PDZ"/>
    <property type="match status" value="3"/>
</dbReference>
<dbReference type="Proteomes" id="UP000515158">
    <property type="component" value="Unplaced"/>
</dbReference>
<feature type="compositionally biased region" description="Pro residues" evidence="1">
    <location>
        <begin position="9"/>
        <end position="18"/>
    </location>
</feature>
<sequence>MAPALRSMPVPPPQPSPPAELSDDEEDGDRHDRHWPACDGQHAGQPGRAATETAARRLGRVHRGRHHSSSSGSAAGHTHSTHTPPPAALGALDDMGSSGSRQQPGKPGHGQQGLLGRRTQSSGSLCTGEKLGRLLAPCGRHRHRGNHFNHNDYNCSHHHNHAGDDCHRHLRYKLCGSLPNHLDAAQRDACDNNNITPASPCVSEKDLLDLGYASERSPDDEKHFPGDMSGACESVPLHRGSRGLGFSVCGGADCSSDGLVRIKRLFPHQPAWQSGRLRPGDVLLAVNGEPLSGLTNHEALEVLRTATDHVVLTVARPSRPPSWAHASLAMQAGMQPRQPPQCLQLPDPRLSRQDSCGELEVALSKVQGSLGFTLRKEDSSVLGHYVRALVREPAISDGRIRPGDKIVAVNGVDICHMTHEEAVLFLRQAGDTVLLRLYRDVAQTPVSALSPTEAHKAFRPKTLRKEALDMLSDLAVRRMAPRPGESSTLGRPRKVSAGRGAGGAANGSSASSSHLQQQRTRTQSFGTAFDASIASSLYSAQTDFEPLLPTELIASSQSSGRATSLGREESPLVDLADSTVSSSSLSSLASSANSVVERPGLRPRRPEFLELAGGGGGSSSNMHAPTWNLQKLSLGGSPAQQDAVWTDDGRSTDFASLPCEAASPDEDVDVVDGRGRSRAFSHRNPAYQSAHPACRAHGPGGPSAGLGGLAGRSVTKDPRVARGGGTTTEVALQESIPDVRGGEGRTGLLKWKGVVFTPEDDTDSVTSSPQDDTESQSTLEDSNGQVFTVELNRGWNSRLGFSLQSQGDDSVISAIYNDSVAAKNGRLKTGDRIIMVNDESVEGMPTADVIDLFRKIRGPIAITVWRENDR</sequence>
<dbReference type="OrthoDB" id="165498at2759"/>
<feature type="domain" description="PDZ" evidence="2">
    <location>
        <begin position="234"/>
        <end position="318"/>
    </location>
</feature>
<feature type="compositionally biased region" description="Polar residues" evidence="1">
    <location>
        <begin position="764"/>
        <end position="782"/>
    </location>
</feature>
<reference evidence="4" key="1">
    <citation type="submission" date="2025-08" db="UniProtKB">
        <authorList>
            <consortium name="RefSeq"/>
        </authorList>
    </citation>
    <scope>IDENTIFICATION</scope>
    <source>
        <tissue evidence="4">Total insect</tissue>
    </source>
</reference>